<dbReference type="InterPro" id="IPR029063">
    <property type="entry name" value="SAM-dependent_MTases_sf"/>
</dbReference>
<dbReference type="PROSITE" id="PS50926">
    <property type="entry name" value="TRAM"/>
    <property type="match status" value="1"/>
</dbReference>
<feature type="domain" description="TRAM" evidence="6">
    <location>
        <begin position="1"/>
        <end position="61"/>
    </location>
</feature>
<dbReference type="PROSITE" id="PS01230">
    <property type="entry name" value="TRMA_1"/>
    <property type="match status" value="1"/>
</dbReference>
<dbReference type="RefSeq" id="WP_160626052.1">
    <property type="nucleotide sequence ID" value="NZ_CP047593.1"/>
</dbReference>
<protein>
    <submittedName>
        <fullName evidence="7">23S rRNA (Uracil(1939)-C(5))-methyltransferase RlmD</fullName>
        <ecNumber evidence="7">2.1.1.190</ecNumber>
    </submittedName>
</protein>
<dbReference type="EC" id="2.1.1.190" evidence="7"/>
<keyword evidence="2 4" id="KW-0808">Transferase</keyword>
<dbReference type="SUPFAM" id="SSF53335">
    <property type="entry name" value="S-adenosyl-L-methionine-dependent methyltransferases"/>
    <property type="match status" value="1"/>
</dbReference>
<feature type="active site" evidence="5">
    <location>
        <position position="431"/>
    </location>
</feature>
<dbReference type="InterPro" id="IPR002792">
    <property type="entry name" value="TRAM_dom"/>
</dbReference>
<evidence type="ECO:0000259" key="6">
    <source>
        <dbReference type="PROSITE" id="PS50926"/>
    </source>
</evidence>
<keyword evidence="1 4" id="KW-0489">Methyltransferase</keyword>
<dbReference type="InterPro" id="IPR030390">
    <property type="entry name" value="MeTrfase_TrmA_AS"/>
</dbReference>
<dbReference type="GO" id="GO:0006396">
    <property type="term" value="P:RNA processing"/>
    <property type="evidence" value="ECO:0007669"/>
    <property type="project" value="InterPro"/>
</dbReference>
<dbReference type="FunFam" id="3.40.50.150:FF:000009">
    <property type="entry name" value="23S rRNA (Uracil(1939)-C(5))-methyltransferase RlmD"/>
    <property type="match status" value="1"/>
</dbReference>
<keyword evidence="3 4" id="KW-0949">S-adenosyl-L-methionine</keyword>
<accession>A0A6P1M756</accession>
<dbReference type="PANTHER" id="PTHR11061">
    <property type="entry name" value="RNA M5U METHYLTRANSFERASE"/>
    <property type="match status" value="1"/>
</dbReference>
<dbReference type="GO" id="GO:0008173">
    <property type="term" value="F:RNA methyltransferase activity"/>
    <property type="evidence" value="ECO:0007669"/>
    <property type="project" value="InterPro"/>
</dbReference>
<evidence type="ECO:0000313" key="8">
    <source>
        <dbReference type="Proteomes" id="UP000464954"/>
    </source>
</evidence>
<dbReference type="Pfam" id="PF01938">
    <property type="entry name" value="TRAM"/>
    <property type="match status" value="1"/>
</dbReference>
<dbReference type="AlphaFoldDB" id="A0A6P1M756"/>
<feature type="binding site" evidence="4">
    <location>
        <position position="304"/>
    </location>
    <ligand>
        <name>S-adenosyl-L-methionine</name>
        <dbReference type="ChEBI" id="CHEBI:59789"/>
    </ligand>
</feature>
<evidence type="ECO:0000256" key="5">
    <source>
        <dbReference type="PROSITE-ProRule" id="PRU10015"/>
    </source>
</evidence>
<evidence type="ECO:0000313" key="7">
    <source>
        <dbReference type="EMBL" id="QHI68018.1"/>
    </source>
</evidence>
<reference evidence="7 8" key="1">
    <citation type="submission" date="2020-01" db="EMBL/GenBank/DDBJ databases">
        <title>Ponticoccus aerotolerans gen. nov., sp. nov., an anaerobic bacterium and proposal of Ponticoccusceae fam. nov., Ponticoccusles ord. nov. and Ponticoccuse classis nov. in the phylum Kiritimatiellaeota.</title>
        <authorList>
            <person name="Zhou L.Y."/>
            <person name="Du Z.J."/>
        </authorList>
    </citation>
    <scope>NUCLEOTIDE SEQUENCE [LARGE SCALE GENOMIC DNA]</scope>
    <source>
        <strain evidence="7 8">S-5007</strain>
    </source>
</reference>
<dbReference type="Proteomes" id="UP000464954">
    <property type="component" value="Chromosome"/>
</dbReference>
<evidence type="ECO:0000256" key="3">
    <source>
        <dbReference type="ARBA" id="ARBA00022691"/>
    </source>
</evidence>
<dbReference type="Gene3D" id="3.40.50.150">
    <property type="entry name" value="Vaccinia Virus protein VP39"/>
    <property type="match status" value="1"/>
</dbReference>
<evidence type="ECO:0000256" key="4">
    <source>
        <dbReference type="PROSITE-ProRule" id="PRU01024"/>
    </source>
</evidence>
<dbReference type="InterPro" id="IPR012340">
    <property type="entry name" value="NA-bd_OB-fold"/>
</dbReference>
<proteinExistence type="inferred from homology"/>
<dbReference type="CDD" id="cd02440">
    <property type="entry name" value="AdoMet_MTases"/>
    <property type="match status" value="1"/>
</dbReference>
<organism evidence="7 8">
    <name type="scientific">Tichowtungia aerotolerans</name>
    <dbReference type="NCBI Taxonomy" id="2697043"/>
    <lineage>
        <taxon>Bacteria</taxon>
        <taxon>Pseudomonadati</taxon>
        <taxon>Kiritimatiellota</taxon>
        <taxon>Tichowtungiia</taxon>
        <taxon>Tichowtungiales</taxon>
        <taxon>Tichowtungiaceae</taxon>
        <taxon>Tichowtungia</taxon>
    </lineage>
</organism>
<dbReference type="SUPFAM" id="SSF50249">
    <property type="entry name" value="Nucleic acid-binding proteins"/>
    <property type="match status" value="1"/>
</dbReference>
<dbReference type="InterPro" id="IPR030391">
    <property type="entry name" value="MeTrfase_TrmA_CS"/>
</dbReference>
<dbReference type="PROSITE" id="PS51687">
    <property type="entry name" value="SAM_MT_RNA_M5U"/>
    <property type="match status" value="1"/>
</dbReference>
<gene>
    <name evidence="7" type="primary">rlmD</name>
    <name evidence="7" type="ORF">GT409_00650</name>
</gene>
<feature type="binding site" evidence="4">
    <location>
        <position position="404"/>
    </location>
    <ligand>
        <name>S-adenosyl-L-methionine</name>
        <dbReference type="ChEBI" id="CHEBI:59789"/>
    </ligand>
</feature>
<keyword evidence="8" id="KW-1185">Reference proteome</keyword>
<evidence type="ECO:0000256" key="2">
    <source>
        <dbReference type="ARBA" id="ARBA00022679"/>
    </source>
</evidence>
<name>A0A6P1M756_9BACT</name>
<evidence type="ECO:0000256" key="1">
    <source>
        <dbReference type="ARBA" id="ARBA00022603"/>
    </source>
</evidence>
<dbReference type="Gene3D" id="2.40.50.140">
    <property type="entry name" value="Nucleic acid-binding proteins"/>
    <property type="match status" value="1"/>
</dbReference>
<dbReference type="GO" id="GO:0008757">
    <property type="term" value="F:S-adenosylmethionine-dependent methyltransferase activity"/>
    <property type="evidence" value="ECO:0007669"/>
    <property type="project" value="UniProtKB-ARBA"/>
</dbReference>
<feature type="binding site" evidence="4">
    <location>
        <position position="354"/>
    </location>
    <ligand>
        <name>S-adenosyl-L-methionine</name>
        <dbReference type="ChEBI" id="CHEBI:59789"/>
    </ligand>
</feature>
<dbReference type="PANTHER" id="PTHR11061:SF30">
    <property type="entry name" value="TRNA (URACIL(54)-C(5))-METHYLTRANSFERASE"/>
    <property type="match status" value="1"/>
</dbReference>
<dbReference type="KEGG" id="taer:GT409_00650"/>
<dbReference type="InterPro" id="IPR010280">
    <property type="entry name" value="U5_MeTrfase_fam"/>
</dbReference>
<sequence length="476" mass="53274">MAKKGQIIEVELFDTADKNRCVGQLEDGIKVFVEGPVAVGDTVRAKVTKMKKRFLQARLTEVVKFSDRRTEPRCKYFGVCGGCKWQHFDYSEQLRVKRKQVVDALERLGGFENPSVADCIPAQDTFGYRNKIDMDFTDMRYLTADEMNVPEEDLDKPLDFALGFHAPGCFAKAIDIDQCDIASDDMNLAVETVRRFMIERKPSIYSTFTHEGFLRNLVVRQGGATGELMVNLITSSHDKPMMEELCTELQRVFGEKLTTFVNGICTRKNMVAFNEEEHVMLGAGYITDRLGEYSYRISPNSFFQTNTAQAEVLYQEIINQADFQGSETVYDLFCGTGSIALFAAKHCGKVLGIELVESAVADAQKNAAAHGAENCTFRQMDLMHFGKIRDDLESFGLPDVVITDPPRAGMHPKAVKMLRELAPPVIIYVSCGPASLGRDGQLLCEDGLYRLVSCQPVDMFPQTNHVESVARFELCS</sequence>
<dbReference type="PROSITE" id="PS01231">
    <property type="entry name" value="TRMA_2"/>
    <property type="match status" value="1"/>
</dbReference>
<comment type="similarity">
    <text evidence="4">Belongs to the class I-like SAM-binding methyltransferase superfamily. RNA M5U methyltransferase family.</text>
</comment>
<dbReference type="NCBIfam" id="TIGR00479">
    <property type="entry name" value="rumA"/>
    <property type="match status" value="1"/>
</dbReference>
<feature type="active site" description="Nucleophile" evidence="4">
    <location>
        <position position="431"/>
    </location>
</feature>
<feature type="binding site" evidence="4">
    <location>
        <position position="333"/>
    </location>
    <ligand>
        <name>S-adenosyl-L-methionine</name>
        <dbReference type="ChEBI" id="CHEBI:59789"/>
    </ligand>
</feature>
<dbReference type="Pfam" id="PF05958">
    <property type="entry name" value="tRNA_U5-meth_tr"/>
    <property type="match status" value="1"/>
</dbReference>
<dbReference type="Gene3D" id="2.40.50.1070">
    <property type="match status" value="1"/>
</dbReference>
<dbReference type="GO" id="GO:0001510">
    <property type="term" value="P:RNA methylation"/>
    <property type="evidence" value="ECO:0007669"/>
    <property type="project" value="UniProtKB-ARBA"/>
</dbReference>
<dbReference type="EMBL" id="CP047593">
    <property type="protein sequence ID" value="QHI68018.1"/>
    <property type="molecule type" value="Genomic_DNA"/>
</dbReference>